<evidence type="ECO:0000313" key="8">
    <source>
        <dbReference type="EMBL" id="TCW34920.1"/>
    </source>
</evidence>
<feature type="transmembrane region" description="Helical" evidence="6">
    <location>
        <begin position="419"/>
        <end position="438"/>
    </location>
</feature>
<dbReference type="InterPro" id="IPR004869">
    <property type="entry name" value="MMPL_dom"/>
</dbReference>
<name>A0A4V2W9D3_MARGR</name>
<evidence type="ECO:0000256" key="6">
    <source>
        <dbReference type="SAM" id="Phobius"/>
    </source>
</evidence>
<feature type="transmembrane region" description="Helical" evidence="6">
    <location>
        <begin position="646"/>
        <end position="666"/>
    </location>
</feature>
<feature type="transmembrane region" description="Helical" evidence="6">
    <location>
        <begin position="229"/>
        <end position="248"/>
    </location>
</feature>
<dbReference type="Proteomes" id="UP000295247">
    <property type="component" value="Unassembled WGS sequence"/>
</dbReference>
<sequence length="783" mass="85979">MLRIERVNLGFRRLTEALLRRRLWVLLGVGLCLGGAVSGIGGLHSDVDPDNWLLEDDAMRQDHDHFERIFGNSDYCAVLIEHEDVFSPEVLRGIRALGTELERRVPHADEVLSLTDLEFMLGSEEGLEITELVPEPVPESAAALAEIRALAMSRPSIRDRLVSADGTQTWVMLRLHGYGEVARSEGPDLQVGRSCSEIAAQPEYAFMRPQVSGLPAVNYEKKRFFNAEAPRLLGISLLVSALILAVTLRSVWGVLFPLLTAAAAMAMVLGVQGHLGVGIDPSLVFLPLFLGMAVSIGYSIHVINHFRRRFLVTGARRAAILHALEETGWPLLFTALTTAAAMLSFLLIPLQPIHWIGYTAASLVLVTWALVVLVLPVLLSFGRDRAPAPDAGPGDRPRGRALERLLGAFGGWVLRRPRAVIAVFLLLTLGCVAGLSQFRVSFDYRETMGLQVPYIARMNAVAESEVGSLYAYDLAIAFDAPDKAREPANLAKLDQLREEILGFPLTKRVTSLNLVVKDLHQAVFGGGDADYRLPEDRQLLAQLLLLYENAGGTEAARWVDYDYQRLRMMIEVSDYDSEEAERELERIRARAAELFPDAKVYLIGSIAQYTYMMHQVTWGQLGSFMVALVIIGGLMMVVFGGVRIGLIAMIPNVAPALAVGGAMGWSGIPMDIMTVTIMPMLLGLAVDDSIHFIAHARLEHQRTGGDYVESIRRTFTSVGVALVLTSVVLVLNFSVYLASTVNMFVHMGALVALGIGAALLTDFFVTPVLLERLRPFDPRSRRG</sequence>
<comment type="caution">
    <text evidence="8">The sequence shown here is derived from an EMBL/GenBank/DDBJ whole genome shotgun (WGS) entry which is preliminary data.</text>
</comment>
<accession>A0A4V2W9D3</accession>
<feature type="transmembrane region" description="Helical" evidence="6">
    <location>
        <begin position="327"/>
        <end position="349"/>
    </location>
</feature>
<dbReference type="PROSITE" id="PS50156">
    <property type="entry name" value="SSD"/>
    <property type="match status" value="1"/>
</dbReference>
<reference evidence="8 9" key="1">
    <citation type="submission" date="2019-03" db="EMBL/GenBank/DDBJ databases">
        <title>Genomic Encyclopedia of Type Strains, Phase IV (KMG-IV): sequencing the most valuable type-strain genomes for metagenomic binning, comparative biology and taxonomic classification.</title>
        <authorList>
            <person name="Goeker M."/>
        </authorList>
    </citation>
    <scope>NUCLEOTIDE SEQUENCE [LARGE SCALE GENOMIC DNA]</scope>
    <source>
        <strain evidence="8 9">DSM 203</strain>
    </source>
</reference>
<evidence type="ECO:0000313" key="9">
    <source>
        <dbReference type="Proteomes" id="UP000295247"/>
    </source>
</evidence>
<evidence type="ECO:0000256" key="2">
    <source>
        <dbReference type="ARBA" id="ARBA00022475"/>
    </source>
</evidence>
<evidence type="ECO:0000256" key="5">
    <source>
        <dbReference type="ARBA" id="ARBA00023136"/>
    </source>
</evidence>
<feature type="domain" description="SSD" evidence="7">
    <location>
        <begin position="258"/>
        <end position="381"/>
    </location>
</feature>
<feature type="transmembrane region" description="Helical" evidence="6">
    <location>
        <begin position="355"/>
        <end position="379"/>
    </location>
</feature>
<feature type="transmembrane region" description="Helical" evidence="6">
    <location>
        <begin position="283"/>
        <end position="306"/>
    </location>
</feature>
<gene>
    <name evidence="8" type="ORF">EDC29_10881</name>
</gene>
<dbReference type="Gene3D" id="1.20.1640.10">
    <property type="entry name" value="Multidrug efflux transporter AcrB transmembrane domain"/>
    <property type="match status" value="2"/>
</dbReference>
<dbReference type="InterPro" id="IPR050545">
    <property type="entry name" value="Mycobact_MmpL"/>
</dbReference>
<keyword evidence="2" id="KW-1003">Cell membrane</keyword>
<feature type="transmembrane region" description="Helical" evidence="6">
    <location>
        <begin position="255"/>
        <end position="277"/>
    </location>
</feature>
<protein>
    <recommendedName>
        <fullName evidence="7">SSD domain-containing protein</fullName>
    </recommendedName>
</protein>
<organism evidence="8 9">
    <name type="scientific">Marichromatium gracile</name>
    <name type="common">Chromatium gracile</name>
    <dbReference type="NCBI Taxonomy" id="1048"/>
    <lineage>
        <taxon>Bacteria</taxon>
        <taxon>Pseudomonadati</taxon>
        <taxon>Pseudomonadota</taxon>
        <taxon>Gammaproteobacteria</taxon>
        <taxon>Chromatiales</taxon>
        <taxon>Chromatiaceae</taxon>
        <taxon>Marichromatium</taxon>
    </lineage>
</organism>
<dbReference type="Pfam" id="PF03176">
    <property type="entry name" value="MMPL"/>
    <property type="match status" value="2"/>
</dbReference>
<dbReference type="EMBL" id="SMDC01000008">
    <property type="protein sequence ID" value="TCW34920.1"/>
    <property type="molecule type" value="Genomic_DNA"/>
</dbReference>
<feature type="transmembrane region" description="Helical" evidence="6">
    <location>
        <begin position="715"/>
        <end position="738"/>
    </location>
</feature>
<evidence type="ECO:0000256" key="4">
    <source>
        <dbReference type="ARBA" id="ARBA00022989"/>
    </source>
</evidence>
<dbReference type="InterPro" id="IPR000731">
    <property type="entry name" value="SSD"/>
</dbReference>
<feature type="transmembrane region" description="Helical" evidence="6">
    <location>
        <begin position="672"/>
        <end position="694"/>
    </location>
</feature>
<dbReference type="PANTHER" id="PTHR33406:SF12">
    <property type="entry name" value="BLR2997 PROTEIN"/>
    <property type="match status" value="1"/>
</dbReference>
<evidence type="ECO:0000259" key="7">
    <source>
        <dbReference type="PROSITE" id="PS50156"/>
    </source>
</evidence>
<dbReference type="AlphaFoldDB" id="A0A4V2W9D3"/>
<evidence type="ECO:0000256" key="1">
    <source>
        <dbReference type="ARBA" id="ARBA00004651"/>
    </source>
</evidence>
<dbReference type="SUPFAM" id="SSF82866">
    <property type="entry name" value="Multidrug efflux transporter AcrB transmembrane domain"/>
    <property type="match status" value="2"/>
</dbReference>
<dbReference type="PANTHER" id="PTHR33406">
    <property type="entry name" value="MEMBRANE PROTEIN MJ1562-RELATED"/>
    <property type="match status" value="1"/>
</dbReference>
<dbReference type="RefSeq" id="WP_132230059.1">
    <property type="nucleotide sequence ID" value="NZ_NRRH01000013.1"/>
</dbReference>
<evidence type="ECO:0000256" key="3">
    <source>
        <dbReference type="ARBA" id="ARBA00022692"/>
    </source>
</evidence>
<dbReference type="GO" id="GO:0005886">
    <property type="term" value="C:plasma membrane"/>
    <property type="evidence" value="ECO:0007669"/>
    <property type="project" value="UniProtKB-SubCell"/>
</dbReference>
<proteinExistence type="predicted"/>
<keyword evidence="5 6" id="KW-0472">Membrane</keyword>
<comment type="subcellular location">
    <subcellularLocation>
        <location evidence="1">Cell membrane</location>
        <topology evidence="1">Multi-pass membrane protein</topology>
    </subcellularLocation>
</comment>
<keyword evidence="4 6" id="KW-1133">Transmembrane helix</keyword>
<keyword evidence="3 6" id="KW-0812">Transmembrane</keyword>
<feature type="transmembrane region" description="Helical" evidence="6">
    <location>
        <begin position="744"/>
        <end position="770"/>
    </location>
</feature>
<feature type="transmembrane region" description="Helical" evidence="6">
    <location>
        <begin position="618"/>
        <end position="639"/>
    </location>
</feature>